<dbReference type="SUPFAM" id="SSF161098">
    <property type="entry name" value="MetI-like"/>
    <property type="match status" value="1"/>
</dbReference>
<comment type="caution">
    <text evidence="9">The sequence shown here is derived from an EMBL/GenBank/DDBJ whole genome shotgun (WGS) entry which is preliminary data.</text>
</comment>
<dbReference type="AlphaFoldDB" id="G5IJ62"/>
<dbReference type="Proteomes" id="UP000005384">
    <property type="component" value="Unassembled WGS sequence"/>
</dbReference>
<dbReference type="PANTHER" id="PTHR30151">
    <property type="entry name" value="ALKANE SULFONATE ABC TRANSPORTER-RELATED, MEMBRANE SUBUNIT"/>
    <property type="match status" value="1"/>
</dbReference>
<dbReference type="RefSeq" id="WP_006781530.1">
    <property type="nucleotide sequence ID" value="NZ_CP040506.1"/>
</dbReference>
<comment type="subcellular location">
    <subcellularLocation>
        <location evidence="1 7">Cell membrane</location>
        <topology evidence="1 7">Multi-pass membrane protein</topology>
    </subcellularLocation>
</comment>
<dbReference type="Pfam" id="PF00528">
    <property type="entry name" value="BPD_transp_1"/>
    <property type="match status" value="1"/>
</dbReference>
<dbReference type="GO" id="GO:0055085">
    <property type="term" value="P:transmembrane transport"/>
    <property type="evidence" value="ECO:0007669"/>
    <property type="project" value="InterPro"/>
</dbReference>
<dbReference type="InterPro" id="IPR000515">
    <property type="entry name" value="MetI-like"/>
</dbReference>
<evidence type="ECO:0000313" key="9">
    <source>
        <dbReference type="EMBL" id="EHI58482.1"/>
    </source>
</evidence>
<dbReference type="InterPro" id="IPR035906">
    <property type="entry name" value="MetI-like_sf"/>
</dbReference>
<dbReference type="EMBL" id="ADLN01000097">
    <property type="protein sequence ID" value="EHI58482.1"/>
    <property type="molecule type" value="Genomic_DNA"/>
</dbReference>
<evidence type="ECO:0000313" key="10">
    <source>
        <dbReference type="Proteomes" id="UP000005384"/>
    </source>
</evidence>
<feature type="transmembrane region" description="Helical" evidence="7">
    <location>
        <begin position="139"/>
        <end position="157"/>
    </location>
</feature>
<evidence type="ECO:0000256" key="2">
    <source>
        <dbReference type="ARBA" id="ARBA00022448"/>
    </source>
</evidence>
<feature type="transmembrane region" description="Helical" evidence="7">
    <location>
        <begin position="234"/>
        <end position="252"/>
    </location>
</feature>
<reference evidence="9 10" key="1">
    <citation type="submission" date="2011-08" db="EMBL/GenBank/DDBJ databases">
        <title>The Genome Sequence of Clostridium hathewayi WAL-18680.</title>
        <authorList>
            <consortium name="The Broad Institute Genome Sequencing Platform"/>
            <person name="Earl A."/>
            <person name="Ward D."/>
            <person name="Feldgarden M."/>
            <person name="Gevers D."/>
            <person name="Finegold S.M."/>
            <person name="Summanen P.H."/>
            <person name="Molitoris D.R."/>
            <person name="Song M."/>
            <person name="Daigneault M."/>
            <person name="Allen-Vercoe E."/>
            <person name="Young S.K."/>
            <person name="Zeng Q."/>
            <person name="Gargeya S."/>
            <person name="Fitzgerald M."/>
            <person name="Haas B."/>
            <person name="Abouelleil A."/>
            <person name="Alvarado L."/>
            <person name="Arachchi H.M."/>
            <person name="Berlin A."/>
            <person name="Brown A."/>
            <person name="Chapman S.B."/>
            <person name="Chen Z."/>
            <person name="Dunbar C."/>
            <person name="Freedman E."/>
            <person name="Gearin G."/>
            <person name="Gellesch M."/>
            <person name="Goldberg J."/>
            <person name="Griggs A."/>
            <person name="Gujja S."/>
            <person name="Heiman D."/>
            <person name="Howarth C."/>
            <person name="Larson L."/>
            <person name="Lui A."/>
            <person name="MacDonald P.J.P."/>
            <person name="Montmayeur A."/>
            <person name="Murphy C."/>
            <person name="Neiman D."/>
            <person name="Pearson M."/>
            <person name="Priest M."/>
            <person name="Roberts A."/>
            <person name="Saif S."/>
            <person name="Shea T."/>
            <person name="Shenoy N."/>
            <person name="Sisk P."/>
            <person name="Stolte C."/>
            <person name="Sykes S."/>
            <person name="Wortman J."/>
            <person name="Nusbaum C."/>
            <person name="Birren B."/>
        </authorList>
    </citation>
    <scope>NUCLEOTIDE SEQUENCE [LARGE SCALE GENOMIC DNA]</scope>
    <source>
        <strain evidence="9 10">WAL-18680</strain>
    </source>
</reference>
<dbReference type="PROSITE" id="PS51257">
    <property type="entry name" value="PROKAR_LIPOPROTEIN"/>
    <property type="match status" value="1"/>
</dbReference>
<dbReference type="PANTHER" id="PTHR30151:SF0">
    <property type="entry name" value="ABC TRANSPORTER PERMEASE PROTEIN MJ0413-RELATED"/>
    <property type="match status" value="1"/>
</dbReference>
<dbReference type="PATRIC" id="fig|742737.3.peg.3518"/>
<sequence length="268" mass="29940">MASEKKKKDGMNNDIVARIPNWGWLIISCLTAIVLWYCLSINPKTARSFPFAPTVFASLRTMIERGVLWNDFKSSMISVVLGFTLGFVTSVPVAFLMAWYRPVKYIVEPWIQFIRNIPPLAYVPLVVISAGVGRRPQVIVIWLATFLIMTVTIYQGVRNVDETLIKAARVLGAKDRDLFVKVIFPATTPFIITAVRLGVSVALTTLIAAESTGAIAGLGMRIRSLNNSFDVPPMLLYIIIIGIIGITSEKIIKYLERKFTGWQETRDV</sequence>
<evidence type="ECO:0000256" key="6">
    <source>
        <dbReference type="ARBA" id="ARBA00023136"/>
    </source>
</evidence>
<accession>G5IJ62</accession>
<keyword evidence="4 7" id="KW-0812">Transmembrane</keyword>
<dbReference type="HOGENOM" id="CLU_046113_1_0_9"/>
<evidence type="ECO:0000256" key="5">
    <source>
        <dbReference type="ARBA" id="ARBA00022989"/>
    </source>
</evidence>
<gene>
    <name evidence="9" type="ORF">HMPREF9473_03540</name>
</gene>
<organism evidence="9 10">
    <name type="scientific">Hungatella hathewayi WAL-18680</name>
    <dbReference type="NCBI Taxonomy" id="742737"/>
    <lineage>
        <taxon>Bacteria</taxon>
        <taxon>Bacillati</taxon>
        <taxon>Bacillota</taxon>
        <taxon>Clostridia</taxon>
        <taxon>Lachnospirales</taxon>
        <taxon>Lachnospiraceae</taxon>
        <taxon>Hungatella</taxon>
    </lineage>
</organism>
<keyword evidence="6 7" id="KW-0472">Membrane</keyword>
<feature type="transmembrane region" description="Helical" evidence="7">
    <location>
        <begin position="113"/>
        <end position="133"/>
    </location>
</feature>
<feature type="transmembrane region" description="Helical" evidence="7">
    <location>
        <begin position="21"/>
        <end position="42"/>
    </location>
</feature>
<dbReference type="OrthoDB" id="9796361at2"/>
<keyword evidence="2 7" id="KW-0813">Transport</keyword>
<proteinExistence type="inferred from homology"/>
<keyword evidence="3" id="KW-1003">Cell membrane</keyword>
<feature type="transmembrane region" description="Helical" evidence="7">
    <location>
        <begin position="178"/>
        <end position="199"/>
    </location>
</feature>
<feature type="domain" description="ABC transmembrane type-1" evidence="8">
    <location>
        <begin position="72"/>
        <end position="252"/>
    </location>
</feature>
<dbReference type="PROSITE" id="PS50928">
    <property type="entry name" value="ABC_TM1"/>
    <property type="match status" value="1"/>
</dbReference>
<dbReference type="CDD" id="cd06261">
    <property type="entry name" value="TM_PBP2"/>
    <property type="match status" value="1"/>
</dbReference>
<comment type="similarity">
    <text evidence="7">Belongs to the binding-protein-dependent transport system permease family.</text>
</comment>
<evidence type="ECO:0000256" key="7">
    <source>
        <dbReference type="RuleBase" id="RU363032"/>
    </source>
</evidence>
<dbReference type="GO" id="GO:0005886">
    <property type="term" value="C:plasma membrane"/>
    <property type="evidence" value="ECO:0007669"/>
    <property type="project" value="UniProtKB-SubCell"/>
</dbReference>
<protein>
    <recommendedName>
        <fullName evidence="8">ABC transmembrane type-1 domain-containing protein</fullName>
    </recommendedName>
</protein>
<evidence type="ECO:0000256" key="1">
    <source>
        <dbReference type="ARBA" id="ARBA00004651"/>
    </source>
</evidence>
<dbReference type="Gene3D" id="1.10.3720.10">
    <property type="entry name" value="MetI-like"/>
    <property type="match status" value="1"/>
</dbReference>
<feature type="transmembrane region" description="Helical" evidence="7">
    <location>
        <begin position="76"/>
        <end position="101"/>
    </location>
</feature>
<evidence type="ECO:0000259" key="8">
    <source>
        <dbReference type="PROSITE" id="PS50928"/>
    </source>
</evidence>
<evidence type="ECO:0000256" key="3">
    <source>
        <dbReference type="ARBA" id="ARBA00022475"/>
    </source>
</evidence>
<evidence type="ECO:0000256" key="4">
    <source>
        <dbReference type="ARBA" id="ARBA00022692"/>
    </source>
</evidence>
<keyword evidence="5 7" id="KW-1133">Transmembrane helix</keyword>
<keyword evidence="10" id="KW-1185">Reference proteome</keyword>
<name>G5IJ62_9FIRM</name>